<dbReference type="PANTHER" id="PTHR43377:SF1">
    <property type="entry name" value="BILIVERDIN REDUCTASE A"/>
    <property type="match status" value="1"/>
</dbReference>
<feature type="domain" description="Gfo/Idh/MocA-like oxidoreductase N-terminal" evidence="2">
    <location>
        <begin position="17"/>
        <end position="135"/>
    </location>
</feature>
<evidence type="ECO:0008006" key="6">
    <source>
        <dbReference type="Google" id="ProtNLM"/>
    </source>
</evidence>
<feature type="domain" description="Gfo/Idh/MocA-like oxidoreductase C-terminal" evidence="3">
    <location>
        <begin position="167"/>
        <end position="341"/>
    </location>
</feature>
<dbReference type="AlphaFoldDB" id="A0A0W1AWH1"/>
<dbReference type="SUPFAM" id="SSF51735">
    <property type="entry name" value="NAD(P)-binding Rossmann-fold domains"/>
    <property type="match status" value="1"/>
</dbReference>
<name>A0A0W1AWH1_9BACL</name>
<evidence type="ECO:0000313" key="5">
    <source>
        <dbReference type="Proteomes" id="UP000054709"/>
    </source>
</evidence>
<protein>
    <recommendedName>
        <fullName evidence="6">Oxidoreductase</fullName>
    </recommendedName>
</protein>
<evidence type="ECO:0000259" key="2">
    <source>
        <dbReference type="Pfam" id="PF01408"/>
    </source>
</evidence>
<dbReference type="Gene3D" id="3.30.360.10">
    <property type="entry name" value="Dihydrodipicolinate Reductase, domain 2"/>
    <property type="match status" value="1"/>
</dbReference>
<gene>
    <name evidence="4" type="ORF">UQ64_19045</name>
</gene>
<dbReference type="InterPro" id="IPR051450">
    <property type="entry name" value="Gfo/Idh/MocA_Oxidoreductases"/>
</dbReference>
<dbReference type="Proteomes" id="UP000054709">
    <property type="component" value="Unassembled WGS sequence"/>
</dbReference>
<dbReference type="Gene3D" id="3.40.50.720">
    <property type="entry name" value="NAD(P)-binding Rossmann-like Domain"/>
    <property type="match status" value="1"/>
</dbReference>
<dbReference type="InterPro" id="IPR036291">
    <property type="entry name" value="NAD(P)-bd_dom_sf"/>
</dbReference>
<dbReference type="Pfam" id="PF01408">
    <property type="entry name" value="GFO_IDH_MocA"/>
    <property type="match status" value="1"/>
</dbReference>
<keyword evidence="5" id="KW-1185">Reference proteome</keyword>
<dbReference type="PANTHER" id="PTHR43377">
    <property type="entry name" value="BILIVERDIN REDUCTASE A"/>
    <property type="match status" value="1"/>
</dbReference>
<evidence type="ECO:0000256" key="1">
    <source>
        <dbReference type="ARBA" id="ARBA00010928"/>
    </source>
</evidence>
<evidence type="ECO:0000259" key="3">
    <source>
        <dbReference type="Pfam" id="PF02894"/>
    </source>
</evidence>
<accession>A0A0W1AWH1</accession>
<dbReference type="OrthoDB" id="9815825at2"/>
<dbReference type="InterPro" id="IPR004104">
    <property type="entry name" value="Gfo/Idh/MocA-like_OxRdtase_C"/>
</dbReference>
<comment type="caution">
    <text evidence="4">The sequence shown here is derived from an EMBL/GenBank/DDBJ whole genome shotgun (WGS) entry which is preliminary data.</text>
</comment>
<dbReference type="SUPFAM" id="SSF55347">
    <property type="entry name" value="Glyceraldehyde-3-phosphate dehydrogenase-like, C-terminal domain"/>
    <property type="match status" value="1"/>
</dbReference>
<dbReference type="EMBL" id="LCZJ02000026">
    <property type="protein sequence ID" value="KTD85597.1"/>
    <property type="molecule type" value="Genomic_DNA"/>
</dbReference>
<sequence length="348" mass="38109">MFVCKGKRNLKGVSELIRTAVIGCGSMGTVHADRYKSMPEAELVAVCDIVDKAAEVLGNLVGVSYFISVHEMLEQVKPEVVSIAVPTYLHVPLVRIAADHGAHVICEKPLALTSQEAEEAIRYCSERGVSLFVGHVVRFFPSYRQLAEGIKQLGSDQGGIYHAKRAGSHPGNVQEWFRDPLLSGGVIMDLMIHDIDYIRGAFGEAREVYAFQHQSEDINYASATFRFKNGTIAQLEAFWGYPGSFHSSFEYADAEGIISGGTGDGESLHIRKSITTGSTSGFVETPSGVLLKDPYFLELEHFLSCLISGEEPIVTAQDALEAVRWAEAAQQSAMTHQPVKLEVKEEIE</sequence>
<proteinExistence type="inferred from homology"/>
<organism evidence="4 5">
    <name type="scientific">Paenibacillus etheri</name>
    <dbReference type="NCBI Taxonomy" id="1306852"/>
    <lineage>
        <taxon>Bacteria</taxon>
        <taxon>Bacillati</taxon>
        <taxon>Bacillota</taxon>
        <taxon>Bacilli</taxon>
        <taxon>Bacillales</taxon>
        <taxon>Paenibacillaceae</taxon>
        <taxon>Paenibacillus</taxon>
    </lineage>
</organism>
<dbReference type="GO" id="GO:0000166">
    <property type="term" value="F:nucleotide binding"/>
    <property type="evidence" value="ECO:0007669"/>
    <property type="project" value="InterPro"/>
</dbReference>
<evidence type="ECO:0000313" key="4">
    <source>
        <dbReference type="EMBL" id="KTD85597.1"/>
    </source>
</evidence>
<dbReference type="InterPro" id="IPR000683">
    <property type="entry name" value="Gfo/Idh/MocA-like_OxRdtase_N"/>
</dbReference>
<dbReference type="Pfam" id="PF02894">
    <property type="entry name" value="GFO_IDH_MocA_C"/>
    <property type="match status" value="1"/>
</dbReference>
<comment type="similarity">
    <text evidence="1">Belongs to the Gfo/Idh/MocA family.</text>
</comment>
<reference evidence="4 5" key="1">
    <citation type="journal article" date="2015" name="Int. Biodeterior. Biodegradation">
        <title>Physiological and genetic screening methods for the isolation of methyl tert-butyl ether-degrading bacteria for bioremediation purposes.</title>
        <authorList>
            <person name="Guisado I.M."/>
            <person name="Purswani J."/>
            <person name="Gonzalez Lopez J."/>
            <person name="Pozo C."/>
        </authorList>
    </citation>
    <scope>NUCLEOTIDE SEQUENCE [LARGE SCALE GENOMIC DNA]</scope>
    <source>
        <strain evidence="4 5">SH7</strain>
    </source>
</reference>